<name>A0ABS6TGA5_9ENTE</name>
<gene>
    <name evidence="1" type="ORF">KUA55_15050</name>
</gene>
<comment type="caution">
    <text evidence="1">The sequence shown here is derived from an EMBL/GenBank/DDBJ whole genome shotgun (WGS) entry which is preliminary data.</text>
</comment>
<organism evidence="1 2">
    <name type="scientific">Enterococcus alishanensis</name>
    <dbReference type="NCBI Taxonomy" id="1303817"/>
    <lineage>
        <taxon>Bacteria</taxon>
        <taxon>Bacillati</taxon>
        <taxon>Bacillota</taxon>
        <taxon>Bacilli</taxon>
        <taxon>Lactobacillales</taxon>
        <taxon>Enterococcaceae</taxon>
        <taxon>Enterococcus</taxon>
    </lineage>
</organism>
<protein>
    <submittedName>
        <fullName evidence="1">Uncharacterized protein</fullName>
    </submittedName>
</protein>
<accession>A0ABS6TGA5</accession>
<proteinExistence type="predicted"/>
<sequence>MYEITIENTSSGDFETLFSSGVWAVTDMEEKSFDHTASEALSTLATSGKRADLYHMVEKDME</sequence>
<evidence type="ECO:0000313" key="2">
    <source>
        <dbReference type="Proteomes" id="UP000774130"/>
    </source>
</evidence>
<reference evidence="1 2" key="1">
    <citation type="submission" date="2021-06" db="EMBL/GenBank/DDBJ databases">
        <title>Enterococcus alishanensis sp. nov., a novel lactic acid bacterium isolated from fresh coffee beans.</title>
        <authorList>
            <person name="Chen Y.-S."/>
        </authorList>
    </citation>
    <scope>NUCLEOTIDE SEQUENCE [LARGE SCALE GENOMIC DNA]</scope>
    <source>
        <strain evidence="1 2">ALS3</strain>
    </source>
</reference>
<keyword evidence="2" id="KW-1185">Reference proteome</keyword>
<dbReference type="Proteomes" id="UP000774130">
    <property type="component" value="Unassembled WGS sequence"/>
</dbReference>
<evidence type="ECO:0000313" key="1">
    <source>
        <dbReference type="EMBL" id="MBV7391997.1"/>
    </source>
</evidence>
<dbReference type="EMBL" id="JAHUZB010000007">
    <property type="protein sequence ID" value="MBV7391997.1"/>
    <property type="molecule type" value="Genomic_DNA"/>
</dbReference>
<dbReference type="RefSeq" id="WP_218327210.1">
    <property type="nucleotide sequence ID" value="NZ_JAHUZB010000007.1"/>
</dbReference>